<feature type="transmembrane region" description="Helical" evidence="2">
    <location>
        <begin position="34"/>
        <end position="53"/>
    </location>
</feature>
<dbReference type="EMBL" id="JH660647">
    <property type="protein sequence ID" value="EIM26005.1"/>
    <property type="molecule type" value="Genomic_DNA"/>
</dbReference>
<reference evidence="3 4" key="1">
    <citation type="submission" date="2012-02" db="EMBL/GenBank/DDBJ databases">
        <title>Improved High-Quality Draft sequence of Microvirga sp. WSM3557.</title>
        <authorList>
            <consortium name="US DOE Joint Genome Institute"/>
            <person name="Lucas S."/>
            <person name="Han J."/>
            <person name="Lapidus A."/>
            <person name="Cheng J.-F."/>
            <person name="Goodwin L."/>
            <person name="Pitluck S."/>
            <person name="Peters L."/>
            <person name="Zhang X."/>
            <person name="Detter J.C."/>
            <person name="Han C."/>
            <person name="Tapia R."/>
            <person name="Land M."/>
            <person name="Hauser L."/>
            <person name="Kyrpides N."/>
            <person name="Ivanova N."/>
            <person name="Pagani I."/>
            <person name="Brau L."/>
            <person name="Yates R."/>
            <person name="O'Hara G."/>
            <person name="Rui T."/>
            <person name="Howieson J."/>
            <person name="Reeve W."/>
            <person name="Woyke T."/>
        </authorList>
    </citation>
    <scope>NUCLEOTIDE SEQUENCE [LARGE SCALE GENOMIC DNA]</scope>
    <source>
        <strain evidence="3 4">WSM3557</strain>
    </source>
</reference>
<keyword evidence="2" id="KW-0472">Membrane</keyword>
<evidence type="ECO:0000313" key="4">
    <source>
        <dbReference type="Proteomes" id="UP000003947"/>
    </source>
</evidence>
<evidence type="ECO:0000256" key="1">
    <source>
        <dbReference type="SAM" id="MobiDB-lite"/>
    </source>
</evidence>
<keyword evidence="2" id="KW-0812">Transmembrane</keyword>
<keyword evidence="2" id="KW-1133">Transmembrane helix</keyword>
<sequence length="75" mass="8734">MKLKDRNQNKRERRPETSDAHFAPQEDRILRTTLLAIVIFGAAALAWVVLYLFDLNWTPGGLNWHPKGSRFWLGE</sequence>
<accession>I4YPW3</accession>
<evidence type="ECO:0000313" key="3">
    <source>
        <dbReference type="EMBL" id="EIM26005.1"/>
    </source>
</evidence>
<proteinExistence type="predicted"/>
<dbReference type="PATRIC" id="fig|864069.3.peg.7198"/>
<protein>
    <submittedName>
        <fullName evidence="3">Uncharacterized protein</fullName>
    </submittedName>
</protein>
<name>I4YPW3_9HYPH</name>
<dbReference type="Proteomes" id="UP000003947">
    <property type="component" value="Unassembled WGS sequence"/>
</dbReference>
<gene>
    <name evidence="3" type="ORF">MicloDRAFT_00067350</name>
</gene>
<organism evidence="3 4">
    <name type="scientific">Microvirga lotononidis</name>
    <dbReference type="NCBI Taxonomy" id="864069"/>
    <lineage>
        <taxon>Bacteria</taxon>
        <taxon>Pseudomonadati</taxon>
        <taxon>Pseudomonadota</taxon>
        <taxon>Alphaproteobacteria</taxon>
        <taxon>Hyphomicrobiales</taxon>
        <taxon>Methylobacteriaceae</taxon>
        <taxon>Microvirga</taxon>
    </lineage>
</organism>
<feature type="region of interest" description="Disordered" evidence="1">
    <location>
        <begin position="1"/>
        <end position="22"/>
    </location>
</feature>
<keyword evidence="4" id="KW-1185">Reference proteome</keyword>
<dbReference type="HOGENOM" id="CLU_2667007_0_0_5"/>
<dbReference type="STRING" id="864069.MicloDRAFT_00067350"/>
<dbReference type="AlphaFoldDB" id="I4YPW3"/>
<evidence type="ECO:0000256" key="2">
    <source>
        <dbReference type="SAM" id="Phobius"/>
    </source>
</evidence>
<dbReference type="RefSeq" id="WP_009764692.1">
    <property type="nucleotide sequence ID" value="NZ_CP141048.1"/>
</dbReference>